<feature type="transmembrane region" description="Helical" evidence="7">
    <location>
        <begin position="72"/>
        <end position="91"/>
    </location>
</feature>
<organism evidence="9 10">
    <name type="scientific">Acacia crassicarpa</name>
    <name type="common">northern wattle</name>
    <dbReference type="NCBI Taxonomy" id="499986"/>
    <lineage>
        <taxon>Eukaryota</taxon>
        <taxon>Viridiplantae</taxon>
        <taxon>Streptophyta</taxon>
        <taxon>Embryophyta</taxon>
        <taxon>Tracheophyta</taxon>
        <taxon>Spermatophyta</taxon>
        <taxon>Magnoliopsida</taxon>
        <taxon>eudicotyledons</taxon>
        <taxon>Gunneridae</taxon>
        <taxon>Pentapetalae</taxon>
        <taxon>rosids</taxon>
        <taxon>fabids</taxon>
        <taxon>Fabales</taxon>
        <taxon>Fabaceae</taxon>
        <taxon>Caesalpinioideae</taxon>
        <taxon>mimosoid clade</taxon>
        <taxon>Acacieae</taxon>
        <taxon>Acacia</taxon>
    </lineage>
</organism>
<gene>
    <name evidence="9" type="ORF">QN277_018006</name>
</gene>
<evidence type="ECO:0000313" key="9">
    <source>
        <dbReference type="EMBL" id="KAK4274836.1"/>
    </source>
</evidence>
<feature type="transmembrane region" description="Helical" evidence="7">
    <location>
        <begin position="401"/>
        <end position="422"/>
    </location>
</feature>
<evidence type="ECO:0000256" key="4">
    <source>
        <dbReference type="ARBA" id="ARBA00022970"/>
    </source>
</evidence>
<dbReference type="GO" id="GO:0015179">
    <property type="term" value="F:L-amino acid transmembrane transporter activity"/>
    <property type="evidence" value="ECO:0007669"/>
    <property type="project" value="TreeGrafter"/>
</dbReference>
<proteinExistence type="predicted"/>
<reference evidence="9" key="1">
    <citation type="submission" date="2023-10" db="EMBL/GenBank/DDBJ databases">
        <title>Chromosome-level genome of the transformable northern wattle, Acacia crassicarpa.</title>
        <authorList>
            <person name="Massaro I."/>
            <person name="Sinha N.R."/>
            <person name="Poethig S."/>
            <person name="Leichty A.R."/>
        </authorList>
    </citation>
    <scope>NUCLEOTIDE SEQUENCE</scope>
    <source>
        <strain evidence="9">Acra3RX</strain>
        <tissue evidence="9">Leaf</tissue>
    </source>
</reference>
<dbReference type="GO" id="GO:0005774">
    <property type="term" value="C:vacuolar membrane"/>
    <property type="evidence" value="ECO:0007669"/>
    <property type="project" value="TreeGrafter"/>
</dbReference>
<dbReference type="PANTHER" id="PTHR22950">
    <property type="entry name" value="AMINO ACID TRANSPORTER"/>
    <property type="match status" value="1"/>
</dbReference>
<dbReference type="Proteomes" id="UP001293593">
    <property type="component" value="Unassembled WGS sequence"/>
</dbReference>
<keyword evidence="10" id="KW-1185">Reference proteome</keyword>
<feature type="transmembrane region" description="Helical" evidence="7">
    <location>
        <begin position="342"/>
        <end position="362"/>
    </location>
</feature>
<dbReference type="InterPro" id="IPR013057">
    <property type="entry name" value="AA_transpt_TM"/>
</dbReference>
<evidence type="ECO:0000256" key="2">
    <source>
        <dbReference type="ARBA" id="ARBA00022448"/>
    </source>
</evidence>
<feature type="transmembrane region" description="Helical" evidence="7">
    <location>
        <begin position="302"/>
        <end position="321"/>
    </location>
</feature>
<feature type="transmembrane region" description="Helical" evidence="7">
    <location>
        <begin position="259"/>
        <end position="282"/>
    </location>
</feature>
<keyword evidence="3 7" id="KW-0812">Transmembrane</keyword>
<evidence type="ECO:0000259" key="8">
    <source>
        <dbReference type="Pfam" id="PF01490"/>
    </source>
</evidence>
<evidence type="ECO:0000256" key="1">
    <source>
        <dbReference type="ARBA" id="ARBA00004141"/>
    </source>
</evidence>
<protein>
    <recommendedName>
        <fullName evidence="8">Amino acid transporter transmembrane domain-containing protein</fullName>
    </recommendedName>
</protein>
<accession>A0AAE1JQL6</accession>
<feature type="transmembrane region" description="Helical" evidence="7">
    <location>
        <begin position="225"/>
        <end position="247"/>
    </location>
</feature>
<dbReference type="EMBL" id="JAWXYG010000004">
    <property type="protein sequence ID" value="KAK4274836.1"/>
    <property type="molecule type" value="Genomic_DNA"/>
</dbReference>
<feature type="transmembrane region" description="Helical" evidence="7">
    <location>
        <begin position="368"/>
        <end position="389"/>
    </location>
</feature>
<dbReference type="Pfam" id="PF01490">
    <property type="entry name" value="Aa_trans"/>
    <property type="match status" value="1"/>
</dbReference>
<sequence>MGAHGSDAFVTTPLLFDEKPLPLPNNASKAESHDDVPPANSSFFKTCFHGINAISGIGIVSIPYAVASGGWLSLSLLFLIAVACYYTGIMVQRCMDMDPNIRTFPDIGQRAFGQKGRLMVSIAMNSELYLVVAGYLILEGDNINNLIPNLHIDIGGFTIGGATLSAIVAALIIMPTVWLQDLSLLSYVSATGALASAVFLLSLLWNAALDGTGFNGKGTVFRWSGIPNAVGLYAFCYSAHPVLPTLYTSMRNRSRFSSVLAICFSLCTLGYAAAAVLGYLMFGQDVQSQVTLNLPSGELSSRVAIFTTLVNPIAKYTLMLTPTINAAKSMVPSHYNKTLTHLVVSTSLLISNLIIAVAIPLYGYLMALAGSLLCVSTSILVPSVCYLKISGAYRRFGSDMIISYSIIAMGVAIAVVGTYSSLLDIIGHL</sequence>
<evidence type="ECO:0000256" key="6">
    <source>
        <dbReference type="ARBA" id="ARBA00023136"/>
    </source>
</evidence>
<dbReference type="AlphaFoldDB" id="A0AAE1JQL6"/>
<feature type="transmembrane region" description="Helical" evidence="7">
    <location>
        <begin position="150"/>
        <end position="172"/>
    </location>
</feature>
<feature type="transmembrane region" description="Helical" evidence="7">
    <location>
        <begin position="184"/>
        <end position="205"/>
    </location>
</feature>
<evidence type="ECO:0000313" key="10">
    <source>
        <dbReference type="Proteomes" id="UP001293593"/>
    </source>
</evidence>
<keyword evidence="6 7" id="KW-0472">Membrane</keyword>
<comment type="caution">
    <text evidence="9">The sequence shown here is derived from an EMBL/GenBank/DDBJ whole genome shotgun (WGS) entry which is preliminary data.</text>
</comment>
<comment type="subcellular location">
    <subcellularLocation>
        <location evidence="1">Membrane</location>
        <topology evidence="1">Multi-pass membrane protein</topology>
    </subcellularLocation>
</comment>
<feature type="transmembrane region" description="Helical" evidence="7">
    <location>
        <begin position="118"/>
        <end position="138"/>
    </location>
</feature>
<evidence type="ECO:0000256" key="3">
    <source>
        <dbReference type="ARBA" id="ARBA00022692"/>
    </source>
</evidence>
<name>A0AAE1JQL6_9FABA</name>
<feature type="domain" description="Amino acid transporter transmembrane" evidence="8">
    <location>
        <begin position="40"/>
        <end position="421"/>
    </location>
</feature>
<keyword evidence="2" id="KW-0813">Transport</keyword>
<evidence type="ECO:0000256" key="7">
    <source>
        <dbReference type="SAM" id="Phobius"/>
    </source>
</evidence>
<keyword evidence="4" id="KW-0029">Amino-acid transport</keyword>
<dbReference type="PANTHER" id="PTHR22950:SF705">
    <property type="entry name" value="AMINO ACID TRANSPORTER AVT1I-LIKE"/>
    <property type="match status" value="1"/>
</dbReference>
<keyword evidence="5 7" id="KW-1133">Transmembrane helix</keyword>
<evidence type="ECO:0000256" key="5">
    <source>
        <dbReference type="ARBA" id="ARBA00022989"/>
    </source>
</evidence>